<evidence type="ECO:0000256" key="1">
    <source>
        <dbReference type="SAM" id="Phobius"/>
    </source>
</evidence>
<evidence type="ECO:0000313" key="2">
    <source>
        <dbReference type="EMBL" id="PTD27455.1"/>
    </source>
</evidence>
<feature type="transmembrane region" description="Helical" evidence="1">
    <location>
        <begin position="85"/>
        <end position="106"/>
    </location>
</feature>
<organism evidence="2 3">
    <name type="scientific">Edaphosphingomonas fennica</name>
    <dbReference type="NCBI Taxonomy" id="114404"/>
    <lineage>
        <taxon>Bacteria</taxon>
        <taxon>Pseudomonadati</taxon>
        <taxon>Pseudomonadota</taxon>
        <taxon>Alphaproteobacteria</taxon>
        <taxon>Sphingomonadales</taxon>
        <taxon>Rhizorhabdaceae</taxon>
        <taxon>Edaphosphingomonas</taxon>
    </lineage>
</organism>
<feature type="transmembrane region" description="Helical" evidence="1">
    <location>
        <begin position="53"/>
        <end position="73"/>
    </location>
</feature>
<keyword evidence="1" id="KW-0472">Membrane</keyword>
<name>A0A2T4I7R7_9SPHN</name>
<sequence>MDDFTLARVLHVIAIVPWIGGVAFVTTVLMPAIRRGNPPDQRLAAFHRFESGFAWQARLWVALAGLSGLWMIHRADLWSRFLDLHYWWMHAMVGLWAIFAAMLYLIEPLFLHRRMELSNDPAGDFDRMERMHRILLGIALVTVFGAMAGAHGLLG</sequence>
<accession>A0A2T4I7R7</accession>
<feature type="transmembrane region" description="Helical" evidence="1">
    <location>
        <begin position="12"/>
        <end position="33"/>
    </location>
</feature>
<dbReference type="AlphaFoldDB" id="A0A2T4I7R7"/>
<feature type="transmembrane region" description="Helical" evidence="1">
    <location>
        <begin position="134"/>
        <end position="154"/>
    </location>
</feature>
<dbReference type="Proteomes" id="UP000241206">
    <property type="component" value="Unassembled WGS sequence"/>
</dbReference>
<keyword evidence="1" id="KW-1133">Transmembrane helix</keyword>
<dbReference type="RefSeq" id="WP_107393763.1">
    <property type="nucleotide sequence ID" value="NZ_PHHF01000006.1"/>
</dbReference>
<proteinExistence type="predicted"/>
<comment type="caution">
    <text evidence="2">The sequence shown here is derived from an EMBL/GenBank/DDBJ whole genome shotgun (WGS) entry which is preliminary data.</text>
</comment>
<protein>
    <recommendedName>
        <fullName evidence="4">DUF4149 domain-containing protein</fullName>
    </recommendedName>
</protein>
<keyword evidence="3" id="KW-1185">Reference proteome</keyword>
<dbReference type="EMBL" id="PHHF01000006">
    <property type="protein sequence ID" value="PTD27455.1"/>
    <property type="molecule type" value="Genomic_DNA"/>
</dbReference>
<keyword evidence="1" id="KW-0812">Transmembrane</keyword>
<evidence type="ECO:0008006" key="4">
    <source>
        <dbReference type="Google" id="ProtNLM"/>
    </source>
</evidence>
<reference evidence="2 3" key="1">
    <citation type="submission" date="2017-11" db="EMBL/GenBank/DDBJ databases">
        <title>Sphingomonas oleivorans sp. nov., isolated from oil-contaminated soil.</title>
        <authorList>
            <person name="Wang L."/>
            <person name="Chen L."/>
        </authorList>
    </citation>
    <scope>NUCLEOTIDE SEQUENCE [LARGE SCALE GENOMIC DNA]</scope>
    <source>
        <strain evidence="2 3">K101</strain>
    </source>
</reference>
<gene>
    <name evidence="2" type="ORF">CV103_01585</name>
</gene>
<evidence type="ECO:0000313" key="3">
    <source>
        <dbReference type="Proteomes" id="UP000241206"/>
    </source>
</evidence>